<dbReference type="InterPro" id="IPR036237">
    <property type="entry name" value="Xyl_isomerase-like_sf"/>
</dbReference>
<dbReference type="InterPro" id="IPR050337">
    <property type="entry name" value="L-rhamnose_isomerase"/>
</dbReference>
<dbReference type="GO" id="GO:0016853">
    <property type="term" value="F:isomerase activity"/>
    <property type="evidence" value="ECO:0007669"/>
    <property type="project" value="UniProtKB-KW"/>
</dbReference>
<dbReference type="PANTHER" id="PTHR30268:SF0">
    <property type="entry name" value="L-RHAMNOSE ISOMERASE"/>
    <property type="match status" value="1"/>
</dbReference>
<evidence type="ECO:0000313" key="5">
    <source>
        <dbReference type="Proteomes" id="UP000036520"/>
    </source>
</evidence>
<keyword evidence="2" id="KW-0464">Manganese</keyword>
<dbReference type="GO" id="GO:0046872">
    <property type="term" value="F:metal ion binding"/>
    <property type="evidence" value="ECO:0007669"/>
    <property type="project" value="UniProtKB-KW"/>
</dbReference>
<proteinExistence type="predicted"/>
<dbReference type="RefSeq" id="WP_048641347.1">
    <property type="nucleotide sequence ID" value="NZ_CP012040.1"/>
</dbReference>
<dbReference type="KEGG" id="camu:CA2015_1514"/>
<accession>A0A0H4P918</accession>
<sequence>MRIDKNQINTINNRALPDHRESFEYLSNKLSTKGLDTSLLIKKIQDFQIAIPSWALGTGGTRFGRFPGGGEPRSLEEKIDDVGLIHALNAGSGAISLHIPWDIPGDIDAVKAHATSHNLLFDAVNSNTFQDQPDQEHSYKFGSLCHADAKVRQQAVDHNLEVIKYGDQLGSKALTVWLADGSSFPGQMNFRKALQNTLDSLKAIYQGLPSDWKMFVEYKPYEPNFYHTVIQDWGTSHLLASQLGEKAFTLVDLGHHLPNTNIEQIVATLMMQGKLGGFHFNDSKFGDDDLTVGAMKPYQLFLIFNELVEGMEDKTSKNPSPAWMIDASHNLKDPMEDLLQSVEAIQLAYAQALTVDRVALENARAENDAVLAQEILQNSFRTDLRPLIAEARLQAEAAIYPVEVYRDLAVRKTLIKERGAKSLATGL</sequence>
<dbReference type="PATRIC" id="fig|320787.5.peg.1676"/>
<evidence type="ECO:0000256" key="1">
    <source>
        <dbReference type="ARBA" id="ARBA00022723"/>
    </source>
</evidence>
<evidence type="ECO:0000256" key="3">
    <source>
        <dbReference type="ARBA" id="ARBA00023235"/>
    </source>
</evidence>
<dbReference type="PANTHER" id="PTHR30268">
    <property type="entry name" value="L-RHAMNOSE ISOMERASE"/>
    <property type="match status" value="1"/>
</dbReference>
<keyword evidence="3 4" id="KW-0413">Isomerase</keyword>
<dbReference type="EMBL" id="CP012040">
    <property type="protein sequence ID" value="AKP50951.1"/>
    <property type="molecule type" value="Genomic_DNA"/>
</dbReference>
<protein>
    <submittedName>
        <fullName evidence="4">L-rhamnose isomerase</fullName>
    </submittedName>
</protein>
<dbReference type="STRING" id="320787.CA2015_1514"/>
<evidence type="ECO:0000313" key="4">
    <source>
        <dbReference type="EMBL" id="AKP50951.1"/>
    </source>
</evidence>
<dbReference type="AlphaFoldDB" id="A0A0H4P918"/>
<keyword evidence="5" id="KW-1185">Reference proteome</keyword>
<organism evidence="4 5">
    <name type="scientific">Cyclobacterium amurskyense</name>
    <dbReference type="NCBI Taxonomy" id="320787"/>
    <lineage>
        <taxon>Bacteria</taxon>
        <taxon>Pseudomonadati</taxon>
        <taxon>Bacteroidota</taxon>
        <taxon>Cytophagia</taxon>
        <taxon>Cytophagales</taxon>
        <taxon>Cyclobacteriaceae</taxon>
        <taxon>Cyclobacterium</taxon>
    </lineage>
</organism>
<evidence type="ECO:0000256" key="2">
    <source>
        <dbReference type="ARBA" id="ARBA00023211"/>
    </source>
</evidence>
<reference evidence="4 5" key="1">
    <citation type="submission" date="2015-07" db="EMBL/GenBank/DDBJ databases">
        <authorList>
            <person name="Kim K.M."/>
        </authorList>
    </citation>
    <scope>NUCLEOTIDE SEQUENCE [LARGE SCALE GENOMIC DNA]</scope>
    <source>
        <strain evidence="4 5">KCTC 12363</strain>
    </source>
</reference>
<keyword evidence="1" id="KW-0479">Metal-binding</keyword>
<name>A0A0H4P918_9BACT</name>
<dbReference type="OrthoDB" id="5174871at2"/>
<gene>
    <name evidence="4" type="ORF">CA2015_1514</name>
</gene>
<dbReference type="SUPFAM" id="SSF51658">
    <property type="entry name" value="Xylose isomerase-like"/>
    <property type="match status" value="1"/>
</dbReference>
<dbReference type="Proteomes" id="UP000036520">
    <property type="component" value="Chromosome"/>
</dbReference>
<dbReference type="Gene3D" id="3.20.20.150">
    <property type="entry name" value="Divalent-metal-dependent TIM barrel enzymes"/>
    <property type="match status" value="1"/>
</dbReference>